<dbReference type="PROSITE" id="PS50202">
    <property type="entry name" value="MSP"/>
    <property type="match status" value="1"/>
</dbReference>
<proteinExistence type="predicted"/>
<dbReference type="FunCoup" id="E3M3J4">
    <property type="interactions" value="61"/>
</dbReference>
<evidence type="ECO:0000313" key="3">
    <source>
        <dbReference type="Proteomes" id="UP000008281"/>
    </source>
</evidence>
<dbReference type="EMBL" id="DS268423">
    <property type="protein sequence ID" value="EFO90642.1"/>
    <property type="molecule type" value="Genomic_DNA"/>
</dbReference>
<gene>
    <name evidence="2" type="primary">Cre-dct-9</name>
    <name evidence="2" type="ORF">CRE_08296</name>
</gene>
<sequence>MAVMVDSEKKVKDLNELSNMKLQCSSPDRDLIVYPRWLCFTSQNGYKTPLFVRFFIENRESYPVTYLIKTREKCFRIDSSCGILKAEERKTIKLYLMSSDDWPLAVGEYTQRRIKMAIECLRLPDQIEPATTKDGGLMAKTIWKKSVTEWPLERLYTKVYGRNCFFCALIILCSRSTFSSSPRLLLYRLSHHHHHRVTRILFEWMIIVLKKNKLWLWEICWGEKRKLNWFRFLDGVGGRTTLSTIIFWASYFFGVRK</sequence>
<feature type="domain" description="MSP" evidence="1">
    <location>
        <begin position="30"/>
        <end position="161"/>
    </location>
</feature>
<reference evidence="2" key="1">
    <citation type="submission" date="2007-07" db="EMBL/GenBank/DDBJ databases">
        <title>PCAP assembly of the Caenorhabditis remanei genome.</title>
        <authorList>
            <consortium name="The Caenorhabditis remanei Sequencing Consortium"/>
            <person name="Wilson R.K."/>
        </authorList>
    </citation>
    <scope>NUCLEOTIDE SEQUENCE [LARGE SCALE GENOMIC DNA]</scope>
    <source>
        <strain evidence="2">PB4641</strain>
    </source>
</reference>
<dbReference type="OrthoDB" id="5783490at2759"/>
<dbReference type="STRING" id="31234.E3M3J4"/>
<evidence type="ECO:0000313" key="2">
    <source>
        <dbReference type="EMBL" id="EFO90642.1"/>
    </source>
</evidence>
<keyword evidence="3" id="KW-1185">Reference proteome</keyword>
<name>E3M3J4_CAERE</name>
<dbReference type="InterPro" id="IPR008962">
    <property type="entry name" value="PapD-like_sf"/>
</dbReference>
<dbReference type="InterPro" id="IPR000535">
    <property type="entry name" value="MSP_dom"/>
</dbReference>
<protein>
    <submittedName>
        <fullName evidence="2">CRE-DCT-9 protein</fullName>
    </submittedName>
</protein>
<evidence type="ECO:0000259" key="1">
    <source>
        <dbReference type="PROSITE" id="PS50202"/>
    </source>
</evidence>
<dbReference type="HOGENOM" id="CLU_1082746_0_0_1"/>
<accession>E3M3J4</accession>
<dbReference type="InParanoid" id="E3M3J4"/>
<dbReference type="AlphaFoldDB" id="E3M3J4"/>
<dbReference type="Proteomes" id="UP000008281">
    <property type="component" value="Unassembled WGS sequence"/>
</dbReference>
<organism evidence="3">
    <name type="scientific">Caenorhabditis remanei</name>
    <name type="common">Caenorhabditis vulgaris</name>
    <dbReference type="NCBI Taxonomy" id="31234"/>
    <lineage>
        <taxon>Eukaryota</taxon>
        <taxon>Metazoa</taxon>
        <taxon>Ecdysozoa</taxon>
        <taxon>Nematoda</taxon>
        <taxon>Chromadorea</taxon>
        <taxon>Rhabditida</taxon>
        <taxon>Rhabditina</taxon>
        <taxon>Rhabditomorpha</taxon>
        <taxon>Rhabditoidea</taxon>
        <taxon>Rhabditidae</taxon>
        <taxon>Peloderinae</taxon>
        <taxon>Caenorhabditis</taxon>
    </lineage>
</organism>
<dbReference type="eggNOG" id="ENOG502SXEI">
    <property type="taxonomic scope" value="Eukaryota"/>
</dbReference>
<dbReference type="SUPFAM" id="SSF49354">
    <property type="entry name" value="PapD-like"/>
    <property type="match status" value="1"/>
</dbReference>